<comment type="caution">
    <text evidence="2">The sequence shown here is derived from an EMBL/GenBank/DDBJ whole genome shotgun (WGS) entry which is preliminary data.</text>
</comment>
<name>A0A2G6E5R5_9BACT</name>
<dbReference type="Pfam" id="PF01464">
    <property type="entry name" value="SLT"/>
    <property type="match status" value="1"/>
</dbReference>
<dbReference type="PROSITE" id="PS51257">
    <property type="entry name" value="PROKAR_LIPOPROTEIN"/>
    <property type="match status" value="1"/>
</dbReference>
<dbReference type="PROSITE" id="PS51782">
    <property type="entry name" value="LYSM"/>
    <property type="match status" value="3"/>
</dbReference>
<dbReference type="AlphaFoldDB" id="A0A2G6E5R5"/>
<dbReference type="SMART" id="SM00257">
    <property type="entry name" value="LysM"/>
    <property type="match status" value="4"/>
</dbReference>
<evidence type="ECO:0000313" key="3">
    <source>
        <dbReference type="Proteomes" id="UP000229740"/>
    </source>
</evidence>
<proteinExistence type="predicted"/>
<dbReference type="EMBL" id="PDPS01000028">
    <property type="protein sequence ID" value="PID57202.1"/>
    <property type="molecule type" value="Genomic_DNA"/>
</dbReference>
<feature type="domain" description="LysM" evidence="1">
    <location>
        <begin position="485"/>
        <end position="529"/>
    </location>
</feature>
<dbReference type="Pfam" id="PF01476">
    <property type="entry name" value="LysM"/>
    <property type="match status" value="4"/>
</dbReference>
<dbReference type="InterPro" id="IPR023346">
    <property type="entry name" value="Lysozyme-like_dom_sf"/>
</dbReference>
<accession>A0A2G6E5R5</accession>
<dbReference type="PANTHER" id="PTHR33734">
    <property type="entry name" value="LYSM DOMAIN-CONTAINING GPI-ANCHORED PROTEIN 2"/>
    <property type="match status" value="1"/>
</dbReference>
<dbReference type="InterPro" id="IPR008258">
    <property type="entry name" value="Transglycosylase_SLT_dom_1"/>
</dbReference>
<feature type="domain" description="LysM" evidence="1">
    <location>
        <begin position="538"/>
        <end position="582"/>
    </location>
</feature>
<dbReference type="Gene3D" id="1.10.530.10">
    <property type="match status" value="1"/>
</dbReference>
<organism evidence="2 3">
    <name type="scientific">candidate division KSB3 bacterium</name>
    <dbReference type="NCBI Taxonomy" id="2044937"/>
    <lineage>
        <taxon>Bacteria</taxon>
        <taxon>candidate division KSB3</taxon>
    </lineage>
</organism>
<dbReference type="InterPro" id="IPR036779">
    <property type="entry name" value="LysM_dom_sf"/>
</dbReference>
<dbReference type="PANTHER" id="PTHR33734:SF22">
    <property type="entry name" value="MEMBRANE-BOUND LYTIC MUREIN TRANSGLYCOSYLASE D"/>
    <property type="match status" value="1"/>
</dbReference>
<sequence>MLRSSFVKSVYFSLFVGIFIVTGCMPTQNTGGLALTRLIEAENVVVEDDFMWDDELPELNEVISQAEAMYDEGGKFYEERQWTKARDIFEQALEVLLEADVDAATHYRLSQTYDKLFFKLRKLELKQEYLQMLEPETETEGAEEELNTDQLEAFYSSIEVKAQRSPAPAPAPAPAPVNVVEDRGIFQNFGDTLGEISIDPTDSTIRKYVRDLSRTRSQYRKGMERATRYLPMMLEIFREQQLPLELTMLPLIESNYREDAVSSAGAVGLWQFVRTTARRYGLRVDTWVDERRDPEKATRAASQYLSDLYEMLGDWDLALAGYYMGEYKVHKAIGKYRTRNISALAKTRAFGDGAKHYVSRLKAAIILAMDPEQYGMQPLKLRPLRPRLMNYARVPVKRGSNVKTLAKKLGIDYRLLRSLNPELKQTNIPPGKGLYSLRVPPNTDAWNIALVQGTISTANTERPVPRKKSVPAADKKRASDAQKAWTYRIKKGDNLSKISKRYGVDIGTLRELNNVHNVRSLQIGQALKIPEANGPTVITHTVQRRETLAKIAKRYHVDTKTLKRYNNIRNARRLQIGQKIRVPLSSTHVLAKNSQGAQTLHHKVKRGESLSKIAARYGVSVRQLRKWNGIGSGTVLHPGDRIKVRY</sequence>
<reference evidence="2 3" key="1">
    <citation type="submission" date="2017-10" db="EMBL/GenBank/DDBJ databases">
        <title>Novel microbial diversity and functional potential in the marine mammal oral microbiome.</title>
        <authorList>
            <person name="Dudek N.K."/>
            <person name="Sun C.L."/>
            <person name="Burstein D."/>
            <person name="Kantor R.S."/>
            <person name="Aliaga Goltsman D.S."/>
            <person name="Bik E.M."/>
            <person name="Thomas B.C."/>
            <person name="Banfield J.F."/>
            <person name="Relman D.A."/>
        </authorList>
    </citation>
    <scope>NUCLEOTIDE SEQUENCE [LARGE SCALE GENOMIC DNA]</scope>
    <source>
        <strain evidence="2">DOLZORAL124_49_17</strain>
    </source>
</reference>
<dbReference type="Proteomes" id="UP000229740">
    <property type="component" value="Unassembled WGS sequence"/>
</dbReference>
<dbReference type="InterPro" id="IPR018392">
    <property type="entry name" value="LysM"/>
</dbReference>
<dbReference type="SUPFAM" id="SSF54106">
    <property type="entry name" value="LysM domain"/>
    <property type="match status" value="3"/>
</dbReference>
<gene>
    <name evidence="2" type="ORF">CSB45_08210</name>
</gene>
<evidence type="ECO:0000259" key="1">
    <source>
        <dbReference type="PROSITE" id="PS51782"/>
    </source>
</evidence>
<feature type="domain" description="LysM" evidence="1">
    <location>
        <begin position="600"/>
        <end position="644"/>
    </location>
</feature>
<protein>
    <recommendedName>
        <fullName evidence="1">LysM domain-containing protein</fullName>
    </recommendedName>
</protein>
<evidence type="ECO:0000313" key="2">
    <source>
        <dbReference type="EMBL" id="PID57202.1"/>
    </source>
</evidence>
<dbReference type="GO" id="GO:0008932">
    <property type="term" value="F:lytic endotransglycosylase activity"/>
    <property type="evidence" value="ECO:0007669"/>
    <property type="project" value="TreeGrafter"/>
</dbReference>
<dbReference type="CDD" id="cd00118">
    <property type="entry name" value="LysM"/>
    <property type="match status" value="3"/>
</dbReference>
<dbReference type="CDD" id="cd16894">
    <property type="entry name" value="MltD-like"/>
    <property type="match status" value="1"/>
</dbReference>
<dbReference type="Gene3D" id="3.10.350.10">
    <property type="entry name" value="LysM domain"/>
    <property type="match status" value="3"/>
</dbReference>
<dbReference type="SUPFAM" id="SSF53955">
    <property type="entry name" value="Lysozyme-like"/>
    <property type="match status" value="1"/>
</dbReference>